<feature type="domain" description="DUF7686" evidence="2">
    <location>
        <begin position="52"/>
        <end position="123"/>
    </location>
</feature>
<dbReference type="Pfam" id="PF24734">
    <property type="entry name" value="DUF7685"/>
    <property type="match status" value="1"/>
</dbReference>
<evidence type="ECO:0000313" key="4">
    <source>
        <dbReference type="EMBL" id="MBC5767482.1"/>
    </source>
</evidence>
<dbReference type="Proteomes" id="UP000596827">
    <property type="component" value="Unassembled WGS sequence"/>
</dbReference>
<dbReference type="EMBL" id="JACORU010000011">
    <property type="protein sequence ID" value="MBC5767482.1"/>
    <property type="molecule type" value="Genomic_DNA"/>
</dbReference>
<feature type="domain" description="DUF7685" evidence="1">
    <location>
        <begin position="6"/>
        <end position="47"/>
    </location>
</feature>
<organism evidence="4 5">
    <name type="scientific">Ramlibacter albus</name>
    <dbReference type="NCBI Taxonomy" id="2079448"/>
    <lineage>
        <taxon>Bacteria</taxon>
        <taxon>Pseudomonadati</taxon>
        <taxon>Pseudomonadota</taxon>
        <taxon>Betaproteobacteria</taxon>
        <taxon>Burkholderiales</taxon>
        <taxon>Comamonadaceae</taxon>
        <taxon>Ramlibacter</taxon>
    </lineage>
</organism>
<proteinExistence type="predicted"/>
<dbReference type="InterPro" id="IPR056130">
    <property type="entry name" value="DUF7713"/>
</dbReference>
<evidence type="ECO:0000313" key="5">
    <source>
        <dbReference type="Proteomes" id="UP000596827"/>
    </source>
</evidence>
<reference evidence="4" key="1">
    <citation type="submission" date="2020-08" db="EMBL/GenBank/DDBJ databases">
        <title>Ramlibacter sp. GTP1 16S ribosomal RNA gene genome sequencing and assembly.</title>
        <authorList>
            <person name="Kang M."/>
        </authorList>
    </citation>
    <scope>NUCLEOTIDE SEQUENCE</scope>
    <source>
        <strain evidence="4">GTP1</strain>
    </source>
</reference>
<feature type="domain" description="DUF7713" evidence="3">
    <location>
        <begin position="126"/>
        <end position="192"/>
    </location>
</feature>
<dbReference type="InterPro" id="IPR056103">
    <property type="entry name" value="DUF7686"/>
</dbReference>
<name>A0A923S7V7_9BURK</name>
<sequence>MQTIICDACHQPTPAHDVVNYGSMEGGYRKLCGRCFNGAAASRLGLQGFEHVVFEPVRMVDGRGAEHEFRFRSWLCGTGLAIDAFELRDGSPAGYRFQVIGEPDDDPLELLGKLIGKMRRALALTHLEDTDLGLQVNDGLVLLGTVDSDPEEDHGVPMVVVDGSELSWDELGRMVATFEGWQFKLEFRDRSDEV</sequence>
<dbReference type="AlphaFoldDB" id="A0A923S7V7"/>
<gene>
    <name evidence="4" type="ORF">H8R02_23655</name>
</gene>
<dbReference type="Pfam" id="PF24735">
    <property type="entry name" value="DUF7686"/>
    <property type="match status" value="1"/>
</dbReference>
<evidence type="ECO:0000259" key="1">
    <source>
        <dbReference type="Pfam" id="PF24734"/>
    </source>
</evidence>
<protein>
    <submittedName>
        <fullName evidence="4">Cytochrome c3 family protein</fullName>
    </submittedName>
</protein>
<keyword evidence="5" id="KW-1185">Reference proteome</keyword>
<evidence type="ECO:0000259" key="2">
    <source>
        <dbReference type="Pfam" id="PF24735"/>
    </source>
</evidence>
<comment type="caution">
    <text evidence="4">The sequence shown here is derived from an EMBL/GenBank/DDBJ whole genome shotgun (WGS) entry which is preliminary data.</text>
</comment>
<dbReference type="RefSeq" id="WP_187083976.1">
    <property type="nucleotide sequence ID" value="NZ_JACORU010000011.1"/>
</dbReference>
<accession>A0A923S7V7</accession>
<dbReference type="InterPro" id="IPR056102">
    <property type="entry name" value="DUF7685"/>
</dbReference>
<dbReference type="Pfam" id="PF24828">
    <property type="entry name" value="DUF7713"/>
    <property type="match status" value="1"/>
</dbReference>
<evidence type="ECO:0000259" key="3">
    <source>
        <dbReference type="Pfam" id="PF24828"/>
    </source>
</evidence>